<comment type="cofactor">
    <cofactor evidence="1">
        <name>Mg(2+)</name>
        <dbReference type="ChEBI" id="CHEBI:18420"/>
    </cofactor>
    <text evidence="1">Binds 2 magnesium ions per subunit.</text>
</comment>
<feature type="region of interest" description="Disordered" evidence="2">
    <location>
        <begin position="664"/>
        <end position="711"/>
    </location>
</feature>
<feature type="compositionally biased region" description="Polar residues" evidence="2">
    <location>
        <begin position="699"/>
        <end position="711"/>
    </location>
</feature>
<feature type="binding site" evidence="1">
    <location>
        <position position="373"/>
    </location>
    <ligand>
        <name>Mg(2+)</name>
        <dbReference type="ChEBI" id="CHEBI:18420"/>
        <label>1</label>
    </ligand>
</feature>
<feature type="binding site" evidence="1">
    <location>
        <position position="611"/>
    </location>
    <ligand>
        <name>Mg(2+)</name>
        <dbReference type="ChEBI" id="CHEBI:18420"/>
        <label>1</label>
    </ligand>
</feature>
<dbReference type="Gene3D" id="1.10.4080.10">
    <property type="entry name" value="ADP-ribosylation/Crystallin J1"/>
    <property type="match status" value="1"/>
</dbReference>
<evidence type="ECO:0000313" key="3">
    <source>
        <dbReference type="EMBL" id="CAF3459994.1"/>
    </source>
</evidence>
<feature type="compositionally biased region" description="Polar residues" evidence="2">
    <location>
        <begin position="750"/>
        <end position="772"/>
    </location>
</feature>
<dbReference type="EMBL" id="CAJNYT010002284">
    <property type="protein sequence ID" value="CAF3459994.1"/>
    <property type="molecule type" value="Genomic_DNA"/>
</dbReference>
<keyword evidence="1" id="KW-0460">Magnesium</keyword>
<evidence type="ECO:0000313" key="4">
    <source>
        <dbReference type="Proteomes" id="UP000663872"/>
    </source>
</evidence>
<dbReference type="InterPro" id="IPR050792">
    <property type="entry name" value="ADP-ribosylglycohydrolase"/>
</dbReference>
<evidence type="ECO:0008006" key="5">
    <source>
        <dbReference type="Google" id="ProtNLM"/>
    </source>
</evidence>
<evidence type="ECO:0000256" key="2">
    <source>
        <dbReference type="SAM" id="MobiDB-lite"/>
    </source>
</evidence>
<dbReference type="GO" id="GO:0046872">
    <property type="term" value="F:metal ion binding"/>
    <property type="evidence" value="ECO:0007669"/>
    <property type="project" value="UniProtKB-KW"/>
</dbReference>
<feature type="binding site" evidence="1">
    <location>
        <position position="608"/>
    </location>
    <ligand>
        <name>Mg(2+)</name>
        <dbReference type="ChEBI" id="CHEBI:18420"/>
        <label>1</label>
    </ligand>
</feature>
<keyword evidence="1" id="KW-0479">Metal-binding</keyword>
<dbReference type="InterPro" id="IPR005502">
    <property type="entry name" value="Ribosyl_crysJ1"/>
</dbReference>
<feature type="compositionally biased region" description="Polar residues" evidence="2">
    <location>
        <begin position="664"/>
        <end position="691"/>
    </location>
</feature>
<dbReference type="Gene3D" id="3.90.176.10">
    <property type="entry name" value="Toxin ADP-ribosyltransferase, Chain A, domain 1"/>
    <property type="match status" value="1"/>
</dbReference>
<dbReference type="PANTHER" id="PTHR16222:SF12">
    <property type="entry name" value="ADP-RIBOSYLGLYCOHYDROLASE-RELATED"/>
    <property type="match status" value="1"/>
</dbReference>
<proteinExistence type="predicted"/>
<dbReference type="InterPro" id="IPR036705">
    <property type="entry name" value="Ribosyl_crysJ1_sf"/>
</dbReference>
<sequence>MSMAHMTERFIDAHQEPLQRLPSIEVYEIGPSIVIEEATRKLQRSINKIGDMTLAAKRFITYLDNGLTIDEATAIFLYTIKQEKVDQTVSFQLNRVLRSSQRNHLDSWLLYFQLFLSALKKLPSTKGTIWRCAPGKITPGYKSNCVWSGFSSCIGTWSVLAQLLDPSCDYTLFQIECINGKRIKNYSSRPENDEVILLPDTHLQFLGDKKLKHGWHVVYLQEMDSPYLQSAQPVESLLSTHQTIRTNQDFNSNTPQPNDQKVQALPYNTYNSTAIHPACQFRTEKPWFDLQYHRNSANSIMTPEHLRSILKNPSTYVDNLILGRVQGSMIGMALGDALGAHVEFRPRQYMIENPVRDLQGGGTWGLAKGQFTDDTSMALCLANSLVCRKDFVPYDQLVRYKWWYRHGYMSSTGRCFDIGAATSQSLHEFEYRQQIVARSDKIPIDQLDFLSDTQILSKFDVYCSKDGVAGNGALMRLAPVPLFFYKYPVQAVEFSGVSGKLTHGDQKAYDACRYYGALIVAALNGETKKQLLHEDFYLRHEEWFNNKALHPEVMRIAKGSYKIKGGYNGGIRGKGYIINALEAALWAFWSDENSFKKGALNAVNLGDDTDTTAAIYGQLAGAYYTYENLPAEWIKHVYAHDFITCLSEWIVFEGQQWKPKSISQNIQPYQPNSHTNHLASCPQENTLNPVRNANEEDPQTSPFASDQAFSRRSQLPLQSEYYPKEHNMYGTGLATQTGINSKPTAAAVNSDYNDTQRSGFSSKQGSEYNASALNGEKRNGSHRGFRHILRKLRK</sequence>
<accession>A0A818EJF2</accession>
<feature type="binding site" evidence="1">
    <location>
        <position position="610"/>
    </location>
    <ligand>
        <name>Mg(2+)</name>
        <dbReference type="ChEBI" id="CHEBI:18420"/>
        <label>1</label>
    </ligand>
</feature>
<dbReference type="SUPFAM" id="SSF101478">
    <property type="entry name" value="ADP-ribosylglycohydrolase"/>
    <property type="match status" value="1"/>
</dbReference>
<dbReference type="PANTHER" id="PTHR16222">
    <property type="entry name" value="ADP-RIBOSYLGLYCOHYDROLASE"/>
    <property type="match status" value="1"/>
</dbReference>
<feature type="binding site" evidence="1">
    <location>
        <position position="372"/>
    </location>
    <ligand>
        <name>Mg(2+)</name>
        <dbReference type="ChEBI" id="CHEBI:18420"/>
        <label>1</label>
    </ligand>
</feature>
<name>A0A818EJF2_9BILA</name>
<comment type="caution">
    <text evidence="3">The sequence shown here is derived from an EMBL/GenBank/DDBJ whole genome shotgun (WGS) entry which is preliminary data.</text>
</comment>
<feature type="region of interest" description="Disordered" evidence="2">
    <location>
        <begin position="749"/>
        <end position="784"/>
    </location>
</feature>
<dbReference type="SUPFAM" id="SSF56399">
    <property type="entry name" value="ADP-ribosylation"/>
    <property type="match status" value="1"/>
</dbReference>
<organism evidence="3 4">
    <name type="scientific">Rotaria socialis</name>
    <dbReference type="NCBI Taxonomy" id="392032"/>
    <lineage>
        <taxon>Eukaryota</taxon>
        <taxon>Metazoa</taxon>
        <taxon>Spiralia</taxon>
        <taxon>Gnathifera</taxon>
        <taxon>Rotifera</taxon>
        <taxon>Eurotatoria</taxon>
        <taxon>Bdelloidea</taxon>
        <taxon>Philodinida</taxon>
        <taxon>Philodinidae</taxon>
        <taxon>Rotaria</taxon>
    </lineage>
</organism>
<dbReference type="AlphaFoldDB" id="A0A818EJF2"/>
<protein>
    <recommendedName>
        <fullName evidence="5">NAD(+)--protein-arginine ADP-ribosyltransferase</fullName>
    </recommendedName>
</protein>
<gene>
    <name evidence="3" type="ORF">GRG538_LOCUS14862</name>
</gene>
<feature type="binding site" evidence="1">
    <location>
        <position position="374"/>
    </location>
    <ligand>
        <name>Mg(2+)</name>
        <dbReference type="ChEBI" id="CHEBI:18420"/>
        <label>1</label>
    </ligand>
</feature>
<dbReference type="Proteomes" id="UP000663872">
    <property type="component" value="Unassembled WGS sequence"/>
</dbReference>
<dbReference type="Pfam" id="PF03747">
    <property type="entry name" value="ADP_ribosyl_GH"/>
    <property type="match status" value="1"/>
</dbReference>
<evidence type="ECO:0000256" key="1">
    <source>
        <dbReference type="PIRSR" id="PIRSR605502-1"/>
    </source>
</evidence>
<reference evidence="3" key="1">
    <citation type="submission" date="2021-02" db="EMBL/GenBank/DDBJ databases">
        <authorList>
            <person name="Nowell W R."/>
        </authorList>
    </citation>
    <scope>NUCLEOTIDE SEQUENCE</scope>
</reference>